<gene>
    <name evidence="1" type="ORF">GTC17253_01250</name>
</gene>
<sequence length="89" mass="10924">MADSLPKVIVPLDFYSPERDVWYWNDNRGKTVEQLKGFKYIFYFFTENTIEEYSWDEIRKRKLYKKMSWSAEALDRQDWNVMITPDVLK</sequence>
<dbReference type="EMBL" id="AP035785">
    <property type="protein sequence ID" value="BFO70159.1"/>
    <property type="molecule type" value="Genomic_DNA"/>
</dbReference>
<organism evidence="1">
    <name type="scientific">Prevotella sp. GTC17253</name>
    <dbReference type="NCBI Taxonomy" id="3236793"/>
    <lineage>
        <taxon>Bacteria</taxon>
        <taxon>Pseudomonadati</taxon>
        <taxon>Bacteroidota</taxon>
        <taxon>Bacteroidia</taxon>
        <taxon>Bacteroidales</taxon>
        <taxon>Prevotellaceae</taxon>
        <taxon>Prevotella</taxon>
    </lineage>
</organism>
<evidence type="ECO:0000313" key="1">
    <source>
        <dbReference type="EMBL" id="BFO70159.1"/>
    </source>
</evidence>
<accession>A0AB33ISF8</accession>
<name>A0AB33ISF8_9BACT</name>
<reference evidence="1" key="1">
    <citation type="submission" date="2024-07" db="EMBL/GenBank/DDBJ databases">
        <title>Complete genome sequence of Prevotella sp. YM-2024 GTC17253.</title>
        <authorList>
            <person name="Hayashi M."/>
            <person name="Muto Y."/>
            <person name="Tanaka K."/>
            <person name="Niwa H."/>
        </authorList>
    </citation>
    <scope>NUCLEOTIDE SEQUENCE</scope>
    <source>
        <strain evidence="1">GTC17253</strain>
    </source>
</reference>
<protein>
    <submittedName>
        <fullName evidence="1">Uncharacterized protein</fullName>
    </submittedName>
</protein>
<proteinExistence type="predicted"/>
<dbReference type="AlphaFoldDB" id="A0AB33ISF8"/>